<accession>A0A3E0JVV0</accession>
<dbReference type="AlphaFoldDB" id="A0A3E0JVV0"/>
<name>A0A3E0JVV0_9BACI</name>
<evidence type="ECO:0000313" key="2">
    <source>
        <dbReference type="EMBL" id="REJ23850.1"/>
    </source>
</evidence>
<dbReference type="EMBL" id="QEWE01000043">
    <property type="protein sequence ID" value="REJ23850.1"/>
    <property type="molecule type" value="Genomic_DNA"/>
</dbReference>
<dbReference type="Proteomes" id="UP000257014">
    <property type="component" value="Unassembled WGS sequence"/>
</dbReference>
<evidence type="ECO:0000256" key="1">
    <source>
        <dbReference type="SAM" id="MobiDB-lite"/>
    </source>
</evidence>
<sequence length="69" mass="7336">MARFLSCVVWERCKSAGRKGIRRQSCGKGAGRKTLGKIRPLGDKAGSRFSSGSSELEAGTGPVPQAGWR</sequence>
<feature type="region of interest" description="Disordered" evidence="1">
    <location>
        <begin position="22"/>
        <end position="69"/>
    </location>
</feature>
<comment type="caution">
    <text evidence="2">The sequence shown here is derived from an EMBL/GenBank/DDBJ whole genome shotgun (WGS) entry which is preliminary data.</text>
</comment>
<gene>
    <name evidence="2" type="ORF">C6P37_16485</name>
</gene>
<proteinExistence type="predicted"/>
<protein>
    <submittedName>
        <fullName evidence="2">Uncharacterized protein</fullName>
    </submittedName>
</protein>
<organism evidence="2 3">
    <name type="scientific">Caldibacillus debilis</name>
    <dbReference type="NCBI Taxonomy" id="301148"/>
    <lineage>
        <taxon>Bacteria</taxon>
        <taxon>Bacillati</taxon>
        <taxon>Bacillota</taxon>
        <taxon>Bacilli</taxon>
        <taxon>Bacillales</taxon>
        <taxon>Bacillaceae</taxon>
        <taxon>Caldibacillus</taxon>
    </lineage>
</organism>
<reference evidence="2 3" key="1">
    <citation type="submission" date="2018-03" db="EMBL/GenBank/DDBJ databases">
        <authorList>
            <person name="Keele B.F."/>
        </authorList>
    </citation>
    <scope>NUCLEOTIDE SEQUENCE [LARGE SCALE GENOMIC DNA]</scope>
    <source>
        <strain evidence="2">ZCTH4_d</strain>
    </source>
</reference>
<evidence type="ECO:0000313" key="3">
    <source>
        <dbReference type="Proteomes" id="UP000257014"/>
    </source>
</evidence>